<dbReference type="EMBL" id="ML979144">
    <property type="protein sequence ID" value="KAF1911373.1"/>
    <property type="molecule type" value="Genomic_DNA"/>
</dbReference>
<dbReference type="AlphaFoldDB" id="A0A6A5Q759"/>
<evidence type="ECO:0000313" key="2">
    <source>
        <dbReference type="EMBL" id="KAF1911373.1"/>
    </source>
</evidence>
<protein>
    <submittedName>
        <fullName evidence="2">Uncharacterized protein</fullName>
    </submittedName>
</protein>
<sequence length="113" mass="12834">MNADGDMETSTTSRNSTSFSYTYLKLMSNPSNETFTSSLNKLYKPQTQSLNDTNTTMLLPGDYSSKYQHHDPSNRLTMRGKYASQHHNPLLDPGTRRQTQRRPKKKTGGLTQT</sequence>
<name>A0A6A5Q759_AMPQU</name>
<reference evidence="2" key="1">
    <citation type="journal article" date="2020" name="Stud. Mycol.">
        <title>101 Dothideomycetes genomes: a test case for predicting lifestyles and emergence of pathogens.</title>
        <authorList>
            <person name="Haridas S."/>
            <person name="Albert R."/>
            <person name="Binder M."/>
            <person name="Bloem J."/>
            <person name="Labutti K."/>
            <person name="Salamov A."/>
            <person name="Andreopoulos B."/>
            <person name="Baker S."/>
            <person name="Barry K."/>
            <person name="Bills G."/>
            <person name="Bluhm B."/>
            <person name="Cannon C."/>
            <person name="Castanera R."/>
            <person name="Culley D."/>
            <person name="Daum C."/>
            <person name="Ezra D."/>
            <person name="Gonzalez J."/>
            <person name="Henrissat B."/>
            <person name="Kuo A."/>
            <person name="Liang C."/>
            <person name="Lipzen A."/>
            <person name="Lutzoni F."/>
            <person name="Magnuson J."/>
            <person name="Mondo S."/>
            <person name="Nolan M."/>
            <person name="Ohm R."/>
            <person name="Pangilinan J."/>
            <person name="Park H.-J."/>
            <person name="Ramirez L."/>
            <person name="Alfaro M."/>
            <person name="Sun H."/>
            <person name="Tritt A."/>
            <person name="Yoshinaga Y."/>
            <person name="Zwiers L.-H."/>
            <person name="Turgeon B."/>
            <person name="Goodwin S."/>
            <person name="Spatafora J."/>
            <person name="Crous P."/>
            <person name="Grigoriev I."/>
        </authorList>
    </citation>
    <scope>NUCLEOTIDE SEQUENCE</scope>
    <source>
        <strain evidence="2">HMLAC05119</strain>
    </source>
</reference>
<organism evidence="2 3">
    <name type="scientific">Ampelomyces quisqualis</name>
    <name type="common">Powdery mildew agent</name>
    <dbReference type="NCBI Taxonomy" id="50730"/>
    <lineage>
        <taxon>Eukaryota</taxon>
        <taxon>Fungi</taxon>
        <taxon>Dikarya</taxon>
        <taxon>Ascomycota</taxon>
        <taxon>Pezizomycotina</taxon>
        <taxon>Dothideomycetes</taxon>
        <taxon>Pleosporomycetidae</taxon>
        <taxon>Pleosporales</taxon>
        <taxon>Pleosporineae</taxon>
        <taxon>Phaeosphaeriaceae</taxon>
        <taxon>Ampelomyces</taxon>
    </lineage>
</organism>
<evidence type="ECO:0000313" key="3">
    <source>
        <dbReference type="Proteomes" id="UP000800096"/>
    </source>
</evidence>
<feature type="region of interest" description="Disordered" evidence="1">
    <location>
        <begin position="60"/>
        <end position="113"/>
    </location>
</feature>
<keyword evidence="3" id="KW-1185">Reference proteome</keyword>
<feature type="compositionally biased region" description="Basic residues" evidence="1">
    <location>
        <begin position="98"/>
        <end position="107"/>
    </location>
</feature>
<accession>A0A6A5Q759</accession>
<evidence type="ECO:0000256" key="1">
    <source>
        <dbReference type="SAM" id="MobiDB-lite"/>
    </source>
</evidence>
<gene>
    <name evidence="2" type="ORF">BDU57DRAFT_565983</name>
</gene>
<dbReference type="Proteomes" id="UP000800096">
    <property type="component" value="Unassembled WGS sequence"/>
</dbReference>
<proteinExistence type="predicted"/>